<evidence type="ECO:0008006" key="4">
    <source>
        <dbReference type="Google" id="ProtNLM"/>
    </source>
</evidence>
<gene>
    <name evidence="2" type="ORF">M6B22_04365</name>
</gene>
<keyword evidence="1" id="KW-0472">Membrane</keyword>
<accession>A0ABY7K401</accession>
<dbReference type="RefSeq" id="WP_269444554.1">
    <property type="nucleotide sequence ID" value="NZ_CP097463.1"/>
</dbReference>
<organism evidence="2 3">
    <name type="scientific">Jatrophihabitans cynanchi</name>
    <dbReference type="NCBI Taxonomy" id="2944128"/>
    <lineage>
        <taxon>Bacteria</taxon>
        <taxon>Bacillati</taxon>
        <taxon>Actinomycetota</taxon>
        <taxon>Actinomycetes</taxon>
        <taxon>Jatrophihabitantales</taxon>
        <taxon>Jatrophihabitantaceae</taxon>
        <taxon>Jatrophihabitans</taxon>
    </lineage>
</organism>
<feature type="transmembrane region" description="Helical" evidence="1">
    <location>
        <begin position="35"/>
        <end position="51"/>
    </location>
</feature>
<evidence type="ECO:0000256" key="1">
    <source>
        <dbReference type="SAM" id="Phobius"/>
    </source>
</evidence>
<feature type="transmembrane region" description="Helical" evidence="1">
    <location>
        <begin position="89"/>
        <end position="107"/>
    </location>
</feature>
<dbReference type="Proteomes" id="UP001164693">
    <property type="component" value="Chromosome"/>
</dbReference>
<evidence type="ECO:0000313" key="2">
    <source>
        <dbReference type="EMBL" id="WAX58006.1"/>
    </source>
</evidence>
<keyword evidence="1" id="KW-0812">Transmembrane</keyword>
<reference evidence="2" key="1">
    <citation type="submission" date="2022-05" db="EMBL/GenBank/DDBJ databases">
        <title>Jatrophihabitans sp. SB3-54 whole genome sequence.</title>
        <authorList>
            <person name="Suh M.K."/>
            <person name="Eom M.K."/>
            <person name="Kim J.S."/>
            <person name="Kim H.S."/>
            <person name="Do H.E."/>
            <person name="Shin Y.K."/>
            <person name="Lee J.-S."/>
        </authorList>
    </citation>
    <scope>NUCLEOTIDE SEQUENCE</scope>
    <source>
        <strain evidence="2">SB3-54</strain>
    </source>
</reference>
<dbReference type="EMBL" id="CP097463">
    <property type="protein sequence ID" value="WAX58006.1"/>
    <property type="molecule type" value="Genomic_DNA"/>
</dbReference>
<keyword evidence="3" id="KW-1185">Reference proteome</keyword>
<sequence>MNTRTLTVLAVALGLGNPIAAIITSVEHAPDSEPVMLALMLLPWLVGAELLRHGRITAGAVVVGLLSILDVVSFPGWKRTSALDWTTQSITALAAAVSLTLAVAVLMRAHHRTIAAGAAR</sequence>
<name>A0ABY7K401_9ACTN</name>
<proteinExistence type="predicted"/>
<keyword evidence="1" id="KW-1133">Transmembrane helix</keyword>
<feature type="transmembrane region" description="Helical" evidence="1">
    <location>
        <begin position="58"/>
        <end position="77"/>
    </location>
</feature>
<evidence type="ECO:0000313" key="3">
    <source>
        <dbReference type="Proteomes" id="UP001164693"/>
    </source>
</evidence>
<protein>
    <recommendedName>
        <fullName evidence="4">SPW repeat-containing protein</fullName>
    </recommendedName>
</protein>